<comment type="catalytic activity">
    <reaction evidence="11 12">
        <text>L-aspartate 4-semialdehyde + pyruvate = (2S,4S)-4-hydroxy-2,3,4,5-tetrahydrodipicolinate + H2O + H(+)</text>
        <dbReference type="Rhea" id="RHEA:34171"/>
        <dbReference type="ChEBI" id="CHEBI:15361"/>
        <dbReference type="ChEBI" id="CHEBI:15377"/>
        <dbReference type="ChEBI" id="CHEBI:15378"/>
        <dbReference type="ChEBI" id="CHEBI:67139"/>
        <dbReference type="ChEBI" id="CHEBI:537519"/>
        <dbReference type="EC" id="4.3.3.7"/>
    </reaction>
</comment>
<evidence type="ECO:0000256" key="2">
    <source>
        <dbReference type="ARBA" id="ARBA00005120"/>
    </source>
</evidence>
<reference evidence="17" key="2">
    <citation type="journal article" date="2019" name="MicrobiologyOpen">
        <title>High-quality draft genome sequence of Gaiella occulta isolated from a 150 meter deep mineral water borehole and comparison with the genome sequences of other deep-branching lineages of the phylum Actinobacteria.</title>
        <authorList>
            <person name="Severino R."/>
            <person name="Froufe H.J.C."/>
            <person name="Barroso C."/>
            <person name="Albuquerque L."/>
            <person name="Lobo-da-Cunha A."/>
            <person name="da Costa M.S."/>
            <person name="Egas C."/>
        </authorList>
    </citation>
    <scope>NUCLEOTIDE SEQUENCE [LARGE SCALE GENOMIC DNA]</scope>
    <source>
        <strain evidence="17">F2-233</strain>
    </source>
</reference>
<dbReference type="PROSITE" id="PS00665">
    <property type="entry name" value="DHDPS_1"/>
    <property type="match status" value="1"/>
</dbReference>
<dbReference type="HAMAP" id="MF_00418">
    <property type="entry name" value="DapA"/>
    <property type="match status" value="1"/>
</dbReference>
<comment type="function">
    <text evidence="1 12">Catalyzes the condensation of (S)-aspartate-beta-semialdehyde [(S)-ASA] and pyruvate to 4-hydroxy-tetrahydrodipicolinate (HTPA).</text>
</comment>
<keyword evidence="5 12" id="KW-0963">Cytoplasm</keyword>
<dbReference type="InterPro" id="IPR002220">
    <property type="entry name" value="DapA-like"/>
</dbReference>
<evidence type="ECO:0000256" key="5">
    <source>
        <dbReference type="ARBA" id="ARBA00022490"/>
    </source>
</evidence>
<dbReference type="PRINTS" id="PR00146">
    <property type="entry name" value="DHPICSNTHASE"/>
</dbReference>
<dbReference type="CDD" id="cd00950">
    <property type="entry name" value="DHDPS"/>
    <property type="match status" value="1"/>
</dbReference>
<dbReference type="GO" id="GO:0009089">
    <property type="term" value="P:lysine biosynthetic process via diaminopimelate"/>
    <property type="evidence" value="ECO:0007669"/>
    <property type="project" value="UniProtKB-UniRule"/>
</dbReference>
<accession>A0A7M2YYF4</accession>
<keyword evidence="8 12" id="KW-0457">Lysine biosynthesis</keyword>
<reference evidence="16 17" key="1">
    <citation type="submission" date="2018-07" db="EMBL/GenBank/DDBJ databases">
        <title>High-quality-draft genome sequence of Gaiella occulta.</title>
        <authorList>
            <person name="Severino R."/>
            <person name="Froufe H.J.C."/>
            <person name="Rainey F.A."/>
            <person name="Barroso C."/>
            <person name="Albuquerque L."/>
            <person name="Lobo-Da-Cunha A."/>
            <person name="Da Costa M.S."/>
            <person name="Egas C."/>
        </authorList>
    </citation>
    <scope>NUCLEOTIDE SEQUENCE [LARGE SCALE GENOMIC DNA]</scope>
    <source>
        <strain evidence="16 17">F2-233</strain>
    </source>
</reference>
<comment type="caution">
    <text evidence="16">The sequence shown here is derived from an EMBL/GenBank/DDBJ whole genome shotgun (WGS) entry which is preliminary data.</text>
</comment>
<dbReference type="SUPFAM" id="SSF51569">
    <property type="entry name" value="Aldolase"/>
    <property type="match status" value="1"/>
</dbReference>
<evidence type="ECO:0000256" key="10">
    <source>
        <dbReference type="ARBA" id="ARBA00023270"/>
    </source>
</evidence>
<keyword evidence="6 12" id="KW-0028">Amino-acid biosynthesis</keyword>
<evidence type="ECO:0000313" key="17">
    <source>
        <dbReference type="Proteomes" id="UP000254134"/>
    </source>
</evidence>
<dbReference type="Proteomes" id="UP000254134">
    <property type="component" value="Unassembled WGS sequence"/>
</dbReference>
<comment type="pathway">
    <text evidence="2 12">Amino-acid biosynthesis; L-lysine biosynthesis via DAP pathway; (S)-tetrahydrodipicolinate from L-aspartate: step 3/4.</text>
</comment>
<sequence>MLGEVLTAVVTPFAADGSVDLGRFRALLRHLVANGSDGVVVTGTTGESPTLADGERFALYEAAVDELGGAHTVIAGTGTYATAHSVHLTERAHAIGVDGFLVVTPYYNKPPQRGIVAHVEAIAAVSDRPVVFYDIPSRVVVDAEPATIEALAGIENVRAVKQAKPSLAAARAVVACGLDLYAGDDDLLLPFLEVGGVGGICVHTHVVGPRVQEMVRRFRDGDRDGARALDEELRPAIELLRVQTNPIAIKCALNLLGHEVGGLRLPLVEATPEEEDAVRGCLERLGLLQRAAA</sequence>
<evidence type="ECO:0000256" key="9">
    <source>
        <dbReference type="ARBA" id="ARBA00023239"/>
    </source>
</evidence>
<dbReference type="SMART" id="SM01130">
    <property type="entry name" value="DHDPS"/>
    <property type="match status" value="1"/>
</dbReference>
<keyword evidence="7 12" id="KW-0220">Diaminopimelate biosynthesis</keyword>
<evidence type="ECO:0000256" key="4">
    <source>
        <dbReference type="ARBA" id="ARBA00012086"/>
    </source>
</evidence>
<keyword evidence="10 12" id="KW-0704">Schiff base</keyword>
<comment type="caution">
    <text evidence="12">Was originally thought to be a dihydrodipicolinate synthase (DHDPS), catalyzing the condensation of (S)-aspartate-beta-semialdehyde [(S)-ASA] and pyruvate to dihydrodipicolinate (DHDP). However, it was shown in E.coli that the product of the enzymatic reaction is not dihydrodipicolinate but in fact (4S)-4-hydroxy-2,3,4,5-tetrahydro-(2S)-dipicolinic acid (HTPA), and that the consecutive dehydration reaction leading to DHDP is not spontaneous but catalyzed by DapB.</text>
</comment>
<comment type="similarity">
    <text evidence="3 12 13">Belongs to the DapA family.</text>
</comment>
<dbReference type="RefSeq" id="WP_114795347.1">
    <property type="nucleotide sequence ID" value="NZ_QQZY01000002.1"/>
</dbReference>
<feature type="active site" description="Proton donor/acceptor" evidence="12 14">
    <location>
        <position position="133"/>
    </location>
</feature>
<evidence type="ECO:0000256" key="8">
    <source>
        <dbReference type="ARBA" id="ARBA00023154"/>
    </source>
</evidence>
<evidence type="ECO:0000313" key="16">
    <source>
        <dbReference type="EMBL" id="RDI75110.1"/>
    </source>
</evidence>
<dbReference type="UniPathway" id="UPA00034">
    <property type="reaction ID" value="UER00017"/>
</dbReference>
<dbReference type="NCBIfam" id="TIGR00674">
    <property type="entry name" value="dapA"/>
    <property type="match status" value="1"/>
</dbReference>
<dbReference type="OrthoDB" id="9782828at2"/>
<dbReference type="Pfam" id="PF00701">
    <property type="entry name" value="DHDPS"/>
    <property type="match status" value="1"/>
</dbReference>
<protein>
    <recommendedName>
        <fullName evidence="4 12">4-hydroxy-tetrahydrodipicolinate synthase</fullName>
        <shortName evidence="12">HTPA synthase</shortName>
        <ecNumber evidence="4 12">4.3.3.7</ecNumber>
    </recommendedName>
</protein>
<comment type="subcellular location">
    <subcellularLocation>
        <location evidence="12">Cytoplasm</location>
    </subcellularLocation>
</comment>
<evidence type="ECO:0000256" key="11">
    <source>
        <dbReference type="ARBA" id="ARBA00047836"/>
    </source>
</evidence>
<evidence type="ECO:0000256" key="13">
    <source>
        <dbReference type="PIRNR" id="PIRNR001365"/>
    </source>
</evidence>
<dbReference type="EC" id="4.3.3.7" evidence="4 12"/>
<proteinExistence type="inferred from homology"/>
<dbReference type="InterPro" id="IPR005263">
    <property type="entry name" value="DapA"/>
</dbReference>
<dbReference type="InterPro" id="IPR020624">
    <property type="entry name" value="Schiff_base-form_aldolases_CS"/>
</dbReference>
<feature type="binding site" evidence="12 15">
    <location>
        <position position="45"/>
    </location>
    <ligand>
        <name>pyruvate</name>
        <dbReference type="ChEBI" id="CHEBI:15361"/>
    </ligand>
</feature>
<evidence type="ECO:0000256" key="3">
    <source>
        <dbReference type="ARBA" id="ARBA00007592"/>
    </source>
</evidence>
<evidence type="ECO:0000256" key="7">
    <source>
        <dbReference type="ARBA" id="ARBA00022915"/>
    </source>
</evidence>
<evidence type="ECO:0000256" key="14">
    <source>
        <dbReference type="PIRSR" id="PIRSR001365-1"/>
    </source>
</evidence>
<feature type="active site" description="Schiff-base intermediate with substrate" evidence="12 14">
    <location>
        <position position="161"/>
    </location>
</feature>
<gene>
    <name evidence="12" type="primary">dapA</name>
    <name evidence="16" type="ORF">Gocc_0908</name>
</gene>
<feature type="site" description="Part of a proton relay during catalysis" evidence="12">
    <location>
        <position position="44"/>
    </location>
</feature>
<dbReference type="EMBL" id="QQZY01000002">
    <property type="protein sequence ID" value="RDI75110.1"/>
    <property type="molecule type" value="Genomic_DNA"/>
</dbReference>
<comment type="subunit">
    <text evidence="12">Homotetramer; dimer of dimers.</text>
</comment>
<evidence type="ECO:0000256" key="1">
    <source>
        <dbReference type="ARBA" id="ARBA00003294"/>
    </source>
</evidence>
<dbReference type="AlphaFoldDB" id="A0A7M2YYF4"/>
<dbReference type="InterPro" id="IPR013785">
    <property type="entry name" value="Aldolase_TIM"/>
</dbReference>
<feature type="binding site" evidence="12 15">
    <location>
        <position position="200"/>
    </location>
    <ligand>
        <name>pyruvate</name>
        <dbReference type="ChEBI" id="CHEBI:15361"/>
    </ligand>
</feature>
<dbReference type="PIRSF" id="PIRSF001365">
    <property type="entry name" value="DHDPS"/>
    <property type="match status" value="1"/>
</dbReference>
<name>A0A7M2YYF4_9ACTN</name>
<keyword evidence="17" id="KW-1185">Reference proteome</keyword>
<keyword evidence="9 12" id="KW-0456">Lyase</keyword>
<evidence type="ECO:0000256" key="15">
    <source>
        <dbReference type="PIRSR" id="PIRSR001365-2"/>
    </source>
</evidence>
<evidence type="ECO:0000256" key="12">
    <source>
        <dbReference type="HAMAP-Rule" id="MF_00418"/>
    </source>
</evidence>
<dbReference type="PANTHER" id="PTHR12128">
    <property type="entry name" value="DIHYDRODIPICOLINATE SYNTHASE"/>
    <property type="match status" value="1"/>
</dbReference>
<dbReference type="Gene3D" id="3.20.20.70">
    <property type="entry name" value="Aldolase class I"/>
    <property type="match status" value="1"/>
</dbReference>
<dbReference type="GO" id="GO:0008840">
    <property type="term" value="F:4-hydroxy-tetrahydrodipicolinate synthase activity"/>
    <property type="evidence" value="ECO:0007669"/>
    <property type="project" value="UniProtKB-UniRule"/>
</dbReference>
<feature type="site" description="Part of a proton relay during catalysis" evidence="12">
    <location>
        <position position="107"/>
    </location>
</feature>
<dbReference type="GO" id="GO:0005829">
    <property type="term" value="C:cytosol"/>
    <property type="evidence" value="ECO:0007669"/>
    <property type="project" value="TreeGrafter"/>
</dbReference>
<dbReference type="GO" id="GO:0019877">
    <property type="term" value="P:diaminopimelate biosynthetic process"/>
    <property type="evidence" value="ECO:0007669"/>
    <property type="project" value="UniProtKB-UniRule"/>
</dbReference>
<evidence type="ECO:0000256" key="6">
    <source>
        <dbReference type="ARBA" id="ARBA00022605"/>
    </source>
</evidence>
<dbReference type="PANTHER" id="PTHR12128:SF66">
    <property type="entry name" value="4-HYDROXY-2-OXOGLUTARATE ALDOLASE, MITOCHONDRIAL"/>
    <property type="match status" value="1"/>
</dbReference>
<organism evidence="16 17">
    <name type="scientific">Gaiella occulta</name>
    <dbReference type="NCBI Taxonomy" id="1002870"/>
    <lineage>
        <taxon>Bacteria</taxon>
        <taxon>Bacillati</taxon>
        <taxon>Actinomycetota</taxon>
        <taxon>Thermoleophilia</taxon>
        <taxon>Gaiellales</taxon>
        <taxon>Gaiellaceae</taxon>
        <taxon>Gaiella</taxon>
    </lineage>
</organism>